<dbReference type="Pfam" id="PF01042">
    <property type="entry name" value="Ribonuc_L-PSP"/>
    <property type="match status" value="1"/>
</dbReference>
<feature type="signal peptide" evidence="2">
    <location>
        <begin position="1"/>
        <end position="19"/>
    </location>
</feature>
<name>A0A6M4IS38_9BACT</name>
<evidence type="ECO:0000256" key="1">
    <source>
        <dbReference type="ARBA" id="ARBA00010552"/>
    </source>
</evidence>
<sequence>MTSILSAAFRRVSSLVLLAAVPLVSACRASVRTSAEPQFIHPDGPPANPFSPAVRVGNIIFVSGTLGTKPDGTLVPGGIQPETRQLLENVKRTLAAAGVGMDRVVKCTVFLADLKEWPAMNEVYRGYFSNGNYPARTAVQATLLFGARVEMECAAAAT</sequence>
<dbReference type="SUPFAM" id="SSF55298">
    <property type="entry name" value="YjgF-like"/>
    <property type="match status" value="1"/>
</dbReference>
<comment type="similarity">
    <text evidence="1">Belongs to the RutC family.</text>
</comment>
<dbReference type="InterPro" id="IPR006175">
    <property type="entry name" value="YjgF/YER057c/UK114"/>
</dbReference>
<dbReference type="Proteomes" id="UP000500938">
    <property type="component" value="Chromosome"/>
</dbReference>
<keyword evidence="2" id="KW-0732">Signal</keyword>
<dbReference type="GO" id="GO:0019239">
    <property type="term" value="F:deaminase activity"/>
    <property type="evidence" value="ECO:0007669"/>
    <property type="project" value="TreeGrafter"/>
</dbReference>
<dbReference type="KEGG" id="ggr:HKW67_18950"/>
<dbReference type="InterPro" id="IPR035959">
    <property type="entry name" value="RutC-like_sf"/>
</dbReference>
<protein>
    <submittedName>
        <fullName evidence="3">RidA family protein</fullName>
    </submittedName>
</protein>
<evidence type="ECO:0000313" key="3">
    <source>
        <dbReference type="EMBL" id="QJR37440.1"/>
    </source>
</evidence>
<organism evidence="3 4">
    <name type="scientific">Gemmatimonas groenlandica</name>
    <dbReference type="NCBI Taxonomy" id="2732249"/>
    <lineage>
        <taxon>Bacteria</taxon>
        <taxon>Pseudomonadati</taxon>
        <taxon>Gemmatimonadota</taxon>
        <taxon>Gemmatimonadia</taxon>
        <taxon>Gemmatimonadales</taxon>
        <taxon>Gemmatimonadaceae</taxon>
        <taxon>Gemmatimonas</taxon>
    </lineage>
</organism>
<reference evidence="3 4" key="1">
    <citation type="submission" date="2020-05" db="EMBL/GenBank/DDBJ databases">
        <title>Complete genome sequence of Gemmatimonas greenlandica TET16.</title>
        <authorList>
            <person name="Zeng Y."/>
        </authorList>
    </citation>
    <scope>NUCLEOTIDE SEQUENCE [LARGE SCALE GENOMIC DNA]</scope>
    <source>
        <strain evidence="3 4">TET16</strain>
    </source>
</reference>
<evidence type="ECO:0000313" key="4">
    <source>
        <dbReference type="Proteomes" id="UP000500938"/>
    </source>
</evidence>
<evidence type="ECO:0000256" key="2">
    <source>
        <dbReference type="SAM" id="SignalP"/>
    </source>
</evidence>
<dbReference type="PANTHER" id="PTHR11803:SF58">
    <property type="entry name" value="PROTEIN HMF1-RELATED"/>
    <property type="match status" value="1"/>
</dbReference>
<dbReference type="RefSeq" id="WP_171226875.1">
    <property type="nucleotide sequence ID" value="NZ_CP053085.1"/>
</dbReference>
<dbReference type="CDD" id="cd00448">
    <property type="entry name" value="YjgF_YER057c_UK114_family"/>
    <property type="match status" value="1"/>
</dbReference>
<dbReference type="EMBL" id="CP053085">
    <property type="protein sequence ID" value="QJR37440.1"/>
    <property type="molecule type" value="Genomic_DNA"/>
</dbReference>
<gene>
    <name evidence="3" type="ORF">HKW67_18950</name>
</gene>
<dbReference type="GO" id="GO:0005829">
    <property type="term" value="C:cytosol"/>
    <property type="evidence" value="ECO:0007669"/>
    <property type="project" value="TreeGrafter"/>
</dbReference>
<dbReference type="Gene3D" id="3.30.1330.40">
    <property type="entry name" value="RutC-like"/>
    <property type="match status" value="1"/>
</dbReference>
<dbReference type="AlphaFoldDB" id="A0A6M4IS38"/>
<dbReference type="PANTHER" id="PTHR11803">
    <property type="entry name" value="2-IMINOBUTANOATE/2-IMINOPROPANOATE DEAMINASE RIDA"/>
    <property type="match status" value="1"/>
</dbReference>
<keyword evidence="4" id="KW-1185">Reference proteome</keyword>
<accession>A0A6M4IS38</accession>
<proteinExistence type="inferred from homology"/>
<feature type="chain" id="PRO_5026918319" evidence="2">
    <location>
        <begin position="20"/>
        <end position="158"/>
    </location>
</feature>
<dbReference type="FunFam" id="3.30.1330.40:FF:000001">
    <property type="entry name" value="L-PSP family endoribonuclease"/>
    <property type="match status" value="1"/>
</dbReference>